<dbReference type="AlphaFoldDB" id="A0AAU0N173"/>
<dbReference type="Pfam" id="PF06863">
    <property type="entry name" value="DUF1254"/>
    <property type="match status" value="1"/>
</dbReference>
<reference evidence="3 4" key="1">
    <citation type="submission" date="2023-10" db="EMBL/GenBank/DDBJ databases">
        <title>Description of Microbulbifer bruguierae sp. nov., isolated from the sediments of mangrove plant Bruguiera sexangula and comparative genomic analyses of the genus Microbulbifer.</title>
        <authorList>
            <person name="Long M."/>
        </authorList>
    </citation>
    <scope>NUCLEOTIDE SEQUENCE [LARGE SCALE GENOMIC DNA]</scope>
    <source>
        <strain evidence="3 4">SPO729</strain>
    </source>
</reference>
<evidence type="ECO:0000259" key="1">
    <source>
        <dbReference type="Pfam" id="PF06742"/>
    </source>
</evidence>
<dbReference type="Proteomes" id="UP001302477">
    <property type="component" value="Chromosome"/>
</dbReference>
<feature type="domain" description="DUF1214" evidence="1">
    <location>
        <begin position="392"/>
        <end position="503"/>
    </location>
</feature>
<dbReference type="InterPro" id="IPR010679">
    <property type="entry name" value="DUF1254"/>
</dbReference>
<evidence type="ECO:0000259" key="2">
    <source>
        <dbReference type="Pfam" id="PF06863"/>
    </source>
</evidence>
<evidence type="ECO:0000313" key="3">
    <source>
        <dbReference type="EMBL" id="WOX06551.1"/>
    </source>
</evidence>
<keyword evidence="4" id="KW-1185">Reference proteome</keyword>
<dbReference type="KEGG" id="mpaf:R5R33_05305"/>
<dbReference type="EMBL" id="CP137555">
    <property type="protein sequence ID" value="WOX06551.1"/>
    <property type="molecule type" value="Genomic_DNA"/>
</dbReference>
<dbReference type="InterPro" id="IPR010621">
    <property type="entry name" value="DUF1214"/>
</dbReference>
<dbReference type="Gene3D" id="2.60.40.1610">
    <property type="entry name" value="Domain of unknown function DUF1254"/>
    <property type="match status" value="1"/>
</dbReference>
<proteinExistence type="predicted"/>
<feature type="domain" description="DUF1254" evidence="2">
    <location>
        <begin position="123"/>
        <end position="255"/>
    </location>
</feature>
<dbReference type="InterPro" id="IPR037049">
    <property type="entry name" value="DUF1214_C_sf"/>
</dbReference>
<gene>
    <name evidence="3" type="ORF">R5R33_05305</name>
</gene>
<evidence type="ECO:0000313" key="4">
    <source>
        <dbReference type="Proteomes" id="UP001302477"/>
    </source>
</evidence>
<accession>A0AAU0N173</accession>
<dbReference type="InterPro" id="IPR037050">
    <property type="entry name" value="DUF1254_sf"/>
</dbReference>
<dbReference type="PANTHER" id="PTHR36509:SF2">
    <property type="entry name" value="BLL3101 PROTEIN"/>
    <property type="match status" value="1"/>
</dbReference>
<dbReference type="SUPFAM" id="SSF160935">
    <property type="entry name" value="VPA0735-like"/>
    <property type="match status" value="1"/>
</dbReference>
<dbReference type="Pfam" id="PF06742">
    <property type="entry name" value="DUF1214"/>
    <property type="match status" value="1"/>
</dbReference>
<sequence>MGGSGEQSGQGRDQLWRIVARPICGHGRSTHYTLPTSQPKAVSGDSPMASANWIRPTRAIFLLAAFWVGLVSQSLCAQPWPTAEETKQIAEKGYIYGLPLVMDYAVMYEFTIDKDSGQYKAPFNTLSNAANVFTYKDTAVVTPNSDTPYSMLWMDLRAEPMVISVPAIDNKRYYSIQLVDGNTFNYGYIGSRATGNGAGNYMIAGPGWQGEKPPGINQVFVAGSDFSQAIFRTQLFNPKDIQNVREIQAQYKAQPLSAFLGKQAPPAAEKIDFPKIDKQSMQSDFFTYLDFVLQLIPPNPDDRDIREQLARIGLGPDKKFSINDLPEEQRKAIAEGISQAQQKIAMAVDSIGAKINGWNIAAAFGDRAFYHGDWLLRAAAASAGIYGNDAEEATYPMTRSDGKGAPLDGSKYKYTLTFAKGALPPVNAFWSVTMYDGKSQLLIKNPINRYLINSPMLPGMKKNDDGSVTIYIQKDSPGADLESNWLPAPDGPIYLAMRLYWPKTDPPSVLPPGKGTWSPPRIEVAD</sequence>
<name>A0AAU0N173_9GAMM</name>
<dbReference type="Gene3D" id="2.60.120.600">
    <property type="entry name" value="Domain of unknown function DUF1214, C-terminal domain"/>
    <property type="match status" value="1"/>
</dbReference>
<dbReference type="PANTHER" id="PTHR36509">
    <property type="entry name" value="BLL3101 PROTEIN"/>
    <property type="match status" value="1"/>
</dbReference>
<organism evidence="3 4">
    <name type="scientific">Microbulbifer pacificus</name>
    <dbReference type="NCBI Taxonomy" id="407164"/>
    <lineage>
        <taxon>Bacteria</taxon>
        <taxon>Pseudomonadati</taxon>
        <taxon>Pseudomonadota</taxon>
        <taxon>Gammaproteobacteria</taxon>
        <taxon>Cellvibrionales</taxon>
        <taxon>Microbulbiferaceae</taxon>
        <taxon>Microbulbifer</taxon>
    </lineage>
</organism>
<dbReference type="RefSeq" id="WP_318955004.1">
    <property type="nucleotide sequence ID" value="NZ_CP137555.1"/>
</dbReference>
<protein>
    <submittedName>
        <fullName evidence="3">DUF1254 domain-containing protein</fullName>
    </submittedName>
</protein>